<sequence length="242" mass="26157">MAAVASATSGHIRKRQYQPSITSFFNHGDRTSSRPSRSPMSPPLPPETQASLISVGMRVRKSVPEGYKTHKPIGTDGFPFPSTAPAAPVQNTRPGYNQEPSRELMPFCGLHRVGGMAMQPQSYAPPSSAPPATRRGYNQDEDSIPGLSMSQQTLPSTQGSYMSAVAATVLVPSKKRTFDEEMEEDMDALFDDMEAADSSTTIRLIAKSKSSLRRAATNSMLGSEHGNDFEEAGFLAPMDVDN</sequence>
<dbReference type="GO" id="GO:0005634">
    <property type="term" value="C:nucleus"/>
    <property type="evidence" value="ECO:0007669"/>
    <property type="project" value="UniProtKB-SubCell"/>
</dbReference>
<evidence type="ECO:0000256" key="2">
    <source>
        <dbReference type="ARBA" id="ARBA00004496"/>
    </source>
</evidence>
<evidence type="ECO:0000256" key="5">
    <source>
        <dbReference type="ARBA" id="ARBA00023242"/>
    </source>
</evidence>
<proteinExistence type="inferred from homology"/>
<dbReference type="GO" id="GO:1990846">
    <property type="term" value="F:ribonucleoside-diphosphate reductase inhibitor activity"/>
    <property type="evidence" value="ECO:0007669"/>
    <property type="project" value="TreeGrafter"/>
</dbReference>
<evidence type="ECO:0000256" key="1">
    <source>
        <dbReference type="ARBA" id="ARBA00004123"/>
    </source>
</evidence>
<dbReference type="PANTHER" id="PTHR28081">
    <property type="entry name" value="DAMAGE-REGULATED IMPORT FACILITATOR 1-RELATED"/>
    <property type="match status" value="1"/>
</dbReference>
<dbReference type="Pfam" id="PF08591">
    <property type="entry name" value="RNR_inhib"/>
    <property type="match status" value="1"/>
</dbReference>
<dbReference type="EMBL" id="JAUTXT010000048">
    <property type="protein sequence ID" value="KAK3671026.1"/>
    <property type="molecule type" value="Genomic_DNA"/>
</dbReference>
<feature type="compositionally biased region" description="Polar residues" evidence="6">
    <location>
        <begin position="89"/>
        <end position="99"/>
    </location>
</feature>
<comment type="subcellular location">
    <subcellularLocation>
        <location evidence="2">Cytoplasm</location>
    </subcellularLocation>
    <subcellularLocation>
        <location evidence="1">Nucleus</location>
    </subcellularLocation>
</comment>
<evidence type="ECO:0000256" key="3">
    <source>
        <dbReference type="ARBA" id="ARBA00005459"/>
    </source>
</evidence>
<keyword evidence="5" id="KW-0539">Nucleus</keyword>
<dbReference type="GO" id="GO:0005737">
    <property type="term" value="C:cytoplasm"/>
    <property type="evidence" value="ECO:0007669"/>
    <property type="project" value="UniProtKB-SubCell"/>
</dbReference>
<comment type="similarity">
    <text evidence="3">Belongs to the DIF1/spd1 family.</text>
</comment>
<feature type="compositionally biased region" description="Low complexity" evidence="6">
    <location>
        <begin position="120"/>
        <end position="132"/>
    </location>
</feature>
<dbReference type="InterPro" id="IPR013900">
    <property type="entry name" value="RNR_inhibitor"/>
</dbReference>
<feature type="region of interest" description="Disordered" evidence="6">
    <location>
        <begin position="1"/>
        <end position="50"/>
    </location>
</feature>
<keyword evidence="4" id="KW-0963">Cytoplasm</keyword>
<organism evidence="7 8">
    <name type="scientific">Recurvomyces mirabilis</name>
    <dbReference type="NCBI Taxonomy" id="574656"/>
    <lineage>
        <taxon>Eukaryota</taxon>
        <taxon>Fungi</taxon>
        <taxon>Dikarya</taxon>
        <taxon>Ascomycota</taxon>
        <taxon>Pezizomycotina</taxon>
        <taxon>Dothideomycetes</taxon>
        <taxon>Dothideomycetidae</taxon>
        <taxon>Mycosphaerellales</taxon>
        <taxon>Teratosphaeriaceae</taxon>
        <taxon>Recurvomyces</taxon>
    </lineage>
</organism>
<reference evidence="7" key="1">
    <citation type="submission" date="2023-07" db="EMBL/GenBank/DDBJ databases">
        <title>Black Yeasts Isolated from many extreme environments.</title>
        <authorList>
            <person name="Coleine C."/>
            <person name="Stajich J.E."/>
            <person name="Selbmann L."/>
        </authorList>
    </citation>
    <scope>NUCLEOTIDE SEQUENCE</scope>
    <source>
        <strain evidence="7">CCFEE 5485</strain>
    </source>
</reference>
<dbReference type="PANTHER" id="PTHR28081:SF1">
    <property type="entry name" value="DAMAGE-REGULATED IMPORT FACILITATOR 1"/>
    <property type="match status" value="1"/>
</dbReference>
<comment type="caution">
    <text evidence="7">The sequence shown here is derived from an EMBL/GenBank/DDBJ whole genome shotgun (WGS) entry which is preliminary data.</text>
</comment>
<protein>
    <submittedName>
        <fullName evidence="7">Uncharacterized protein</fullName>
    </submittedName>
</protein>
<dbReference type="Proteomes" id="UP001274830">
    <property type="component" value="Unassembled WGS sequence"/>
</dbReference>
<evidence type="ECO:0000256" key="6">
    <source>
        <dbReference type="SAM" id="MobiDB-lite"/>
    </source>
</evidence>
<evidence type="ECO:0000313" key="7">
    <source>
        <dbReference type="EMBL" id="KAK3671026.1"/>
    </source>
</evidence>
<evidence type="ECO:0000313" key="8">
    <source>
        <dbReference type="Proteomes" id="UP001274830"/>
    </source>
</evidence>
<accession>A0AAE0TU14</accession>
<gene>
    <name evidence="7" type="ORF">LTR78_009144</name>
</gene>
<feature type="region of interest" description="Disordered" evidence="6">
    <location>
        <begin position="71"/>
        <end position="99"/>
    </location>
</feature>
<keyword evidence="8" id="KW-1185">Reference proteome</keyword>
<feature type="region of interest" description="Disordered" evidence="6">
    <location>
        <begin position="120"/>
        <end position="155"/>
    </location>
</feature>
<evidence type="ECO:0000256" key="4">
    <source>
        <dbReference type="ARBA" id="ARBA00022490"/>
    </source>
</evidence>
<dbReference type="GO" id="GO:0008104">
    <property type="term" value="P:intracellular protein localization"/>
    <property type="evidence" value="ECO:0007669"/>
    <property type="project" value="TreeGrafter"/>
</dbReference>
<dbReference type="AlphaFoldDB" id="A0AAE0TU14"/>
<name>A0AAE0TU14_9PEZI</name>